<evidence type="ECO:0000313" key="4">
    <source>
        <dbReference type="Proteomes" id="UP001560573"/>
    </source>
</evidence>
<dbReference type="Gene3D" id="3.30.160.670">
    <property type="match status" value="1"/>
</dbReference>
<comment type="caution">
    <text evidence="3">The sequence shown here is derived from an EMBL/GenBank/DDBJ whole genome shotgun (WGS) entry which is preliminary data.</text>
</comment>
<dbReference type="Proteomes" id="UP001560573">
    <property type="component" value="Unassembled WGS sequence"/>
</dbReference>
<dbReference type="InterPro" id="IPR025411">
    <property type="entry name" value="DUF4136"/>
</dbReference>
<dbReference type="EMBL" id="JAULBC010000002">
    <property type="protein sequence ID" value="MEX6687885.1"/>
    <property type="molecule type" value="Genomic_DNA"/>
</dbReference>
<evidence type="ECO:0000313" key="3">
    <source>
        <dbReference type="EMBL" id="MEX6687885.1"/>
    </source>
</evidence>
<proteinExistence type="predicted"/>
<organism evidence="3 4">
    <name type="scientific">Danxiaibacter flavus</name>
    <dbReference type="NCBI Taxonomy" id="3049108"/>
    <lineage>
        <taxon>Bacteria</taxon>
        <taxon>Pseudomonadati</taxon>
        <taxon>Bacteroidota</taxon>
        <taxon>Chitinophagia</taxon>
        <taxon>Chitinophagales</taxon>
        <taxon>Chitinophagaceae</taxon>
        <taxon>Danxiaibacter</taxon>
    </lineage>
</organism>
<sequence length="211" mass="23600">MRKIMSLFSAVVLAALFITGCTKEPLNNLTNEESRIYITNRDSAVNFNSYTTFSISDSVGVIDNGDAYKSLNAVDQAYLNAVTKYMKQAGYTLVEKGQKPDLGINVSRIYQTSTGVMSYPDYWSYYGGYWDPYYWGYGGFGYGMPFYAYSVYSITEGALSIDLLDLKNVATNKDKIQLIWNGLIRGSGIFNEATADSQVKALFDQSAYLHK</sequence>
<name>A0ABV3ZEG3_9BACT</name>
<keyword evidence="1" id="KW-0732">Signal</keyword>
<accession>A0ABV3ZEG3</accession>
<feature type="chain" id="PRO_5046671992" evidence="1">
    <location>
        <begin position="24"/>
        <end position="211"/>
    </location>
</feature>
<gene>
    <name evidence="3" type="ORF">QTN47_10290</name>
</gene>
<keyword evidence="4" id="KW-1185">Reference proteome</keyword>
<feature type="domain" description="DUF4136" evidence="2">
    <location>
        <begin position="39"/>
        <end position="206"/>
    </location>
</feature>
<reference evidence="3 4" key="1">
    <citation type="submission" date="2023-07" db="EMBL/GenBank/DDBJ databases">
        <authorList>
            <person name="Lian W.-H."/>
        </authorList>
    </citation>
    <scope>NUCLEOTIDE SEQUENCE [LARGE SCALE GENOMIC DNA]</scope>
    <source>
        <strain evidence="3 4">SYSU DXS3180</strain>
    </source>
</reference>
<dbReference type="Pfam" id="PF13590">
    <property type="entry name" value="DUF4136"/>
    <property type="match status" value="1"/>
</dbReference>
<feature type="signal peptide" evidence="1">
    <location>
        <begin position="1"/>
        <end position="23"/>
    </location>
</feature>
<protein>
    <submittedName>
        <fullName evidence="3">DUF4136 domain-containing protein</fullName>
    </submittedName>
</protein>
<dbReference type="RefSeq" id="WP_369329289.1">
    <property type="nucleotide sequence ID" value="NZ_JAULBC010000002.1"/>
</dbReference>
<evidence type="ECO:0000256" key="1">
    <source>
        <dbReference type="SAM" id="SignalP"/>
    </source>
</evidence>
<evidence type="ECO:0000259" key="2">
    <source>
        <dbReference type="Pfam" id="PF13590"/>
    </source>
</evidence>
<dbReference type="PROSITE" id="PS51257">
    <property type="entry name" value="PROKAR_LIPOPROTEIN"/>
    <property type="match status" value="1"/>
</dbReference>